<evidence type="ECO:0000313" key="3">
    <source>
        <dbReference type="Proteomes" id="UP000696573"/>
    </source>
</evidence>
<name>A0A9N9YLV5_9HYPO</name>
<feature type="region of interest" description="Disordered" evidence="1">
    <location>
        <begin position="78"/>
        <end position="99"/>
    </location>
</feature>
<feature type="compositionally biased region" description="Basic and acidic residues" evidence="1">
    <location>
        <begin position="90"/>
        <end position="99"/>
    </location>
</feature>
<sequence length="99" mass="10957">MTLSILTAARAVIVTRLDAWTPSQIHRTPEPKLVKWDSSGGRHSATKRPAVPVRQIIERVTAYGLSWGPLPNNMKISRSHTLDMATSDSRLTKKGDARP</sequence>
<protein>
    <submittedName>
        <fullName evidence="2">Uncharacterized protein</fullName>
    </submittedName>
</protein>
<dbReference type="Proteomes" id="UP000696573">
    <property type="component" value="Unassembled WGS sequence"/>
</dbReference>
<proteinExistence type="predicted"/>
<dbReference type="AlphaFoldDB" id="A0A9N9YLV5"/>
<accession>A0A9N9YLV5</accession>
<keyword evidence="3" id="KW-1185">Reference proteome</keyword>
<gene>
    <name evidence="2" type="ORF">CRHIZ90672A_00014620</name>
</gene>
<evidence type="ECO:0000256" key="1">
    <source>
        <dbReference type="SAM" id="MobiDB-lite"/>
    </source>
</evidence>
<comment type="caution">
    <text evidence="2">The sequence shown here is derived from an EMBL/GenBank/DDBJ whole genome shotgun (WGS) entry which is preliminary data.</text>
</comment>
<evidence type="ECO:0000313" key="2">
    <source>
        <dbReference type="EMBL" id="CAH0022977.1"/>
    </source>
</evidence>
<dbReference type="EMBL" id="CABFNQ020000688">
    <property type="protein sequence ID" value="CAH0022977.1"/>
    <property type="molecule type" value="Genomic_DNA"/>
</dbReference>
<organism evidence="2 3">
    <name type="scientific">Clonostachys rhizophaga</name>
    <dbReference type="NCBI Taxonomy" id="160324"/>
    <lineage>
        <taxon>Eukaryota</taxon>
        <taxon>Fungi</taxon>
        <taxon>Dikarya</taxon>
        <taxon>Ascomycota</taxon>
        <taxon>Pezizomycotina</taxon>
        <taxon>Sordariomycetes</taxon>
        <taxon>Hypocreomycetidae</taxon>
        <taxon>Hypocreales</taxon>
        <taxon>Bionectriaceae</taxon>
        <taxon>Clonostachys</taxon>
    </lineage>
</organism>
<reference evidence="2" key="1">
    <citation type="submission" date="2021-10" db="EMBL/GenBank/DDBJ databases">
        <authorList>
            <person name="Piombo E."/>
        </authorList>
    </citation>
    <scope>NUCLEOTIDE SEQUENCE</scope>
</reference>